<dbReference type="GO" id="GO:0005737">
    <property type="term" value="C:cytoplasm"/>
    <property type="evidence" value="ECO:0007669"/>
    <property type="project" value="TreeGrafter"/>
</dbReference>
<dbReference type="FunFam" id="3.40.50.300:FF:000522">
    <property type="entry name" value="Gluconokinase"/>
    <property type="match status" value="1"/>
</dbReference>
<keyword evidence="4 10" id="KW-0808">Transferase</keyword>
<dbReference type="NCBIfam" id="TIGR01313">
    <property type="entry name" value="therm_gnt_kin"/>
    <property type="match status" value="1"/>
</dbReference>
<dbReference type="OrthoDB" id="9813917at2"/>
<dbReference type="PANTHER" id="PTHR43442:SF3">
    <property type="entry name" value="GLUCONOKINASE-RELATED"/>
    <property type="match status" value="1"/>
</dbReference>
<evidence type="ECO:0000256" key="5">
    <source>
        <dbReference type="ARBA" id="ARBA00022741"/>
    </source>
</evidence>
<dbReference type="EC" id="2.7.1.12" evidence="3 10"/>
<proteinExistence type="inferred from homology"/>
<evidence type="ECO:0000256" key="6">
    <source>
        <dbReference type="ARBA" id="ARBA00022777"/>
    </source>
</evidence>
<evidence type="ECO:0000256" key="8">
    <source>
        <dbReference type="ARBA" id="ARBA00023064"/>
    </source>
</evidence>
<dbReference type="Pfam" id="PF01202">
    <property type="entry name" value="SKI"/>
    <property type="match status" value="1"/>
</dbReference>
<dbReference type="GO" id="GO:0046316">
    <property type="term" value="F:gluconokinase activity"/>
    <property type="evidence" value="ECO:0007669"/>
    <property type="project" value="UniProtKB-EC"/>
</dbReference>
<keyword evidence="6 10" id="KW-0418">Kinase</keyword>
<evidence type="ECO:0000256" key="1">
    <source>
        <dbReference type="ARBA" id="ARBA00004761"/>
    </source>
</evidence>
<reference evidence="11 12" key="1">
    <citation type="submission" date="2016-10" db="EMBL/GenBank/DDBJ databases">
        <authorList>
            <person name="de Groot N.N."/>
        </authorList>
    </citation>
    <scope>NUCLEOTIDE SEQUENCE [LARGE SCALE GENOMIC DNA]</scope>
    <source>
        <strain evidence="11 12">DSM 19886</strain>
    </source>
</reference>
<dbReference type="GO" id="GO:0005524">
    <property type="term" value="F:ATP binding"/>
    <property type="evidence" value="ECO:0007669"/>
    <property type="project" value="UniProtKB-KW"/>
</dbReference>
<dbReference type="STRING" id="192904.SAMN04488514_101839"/>
<dbReference type="PRINTS" id="PR01100">
    <property type="entry name" value="SHIKIMTKNASE"/>
</dbReference>
<keyword evidence="7 10" id="KW-0067">ATP-binding</keyword>
<keyword evidence="5 10" id="KW-0547">Nucleotide-binding</keyword>
<dbReference type="AlphaFoldDB" id="A0A1G9K5W0"/>
<dbReference type="GO" id="GO:0019521">
    <property type="term" value="P:D-gluconate metabolic process"/>
    <property type="evidence" value="ECO:0007669"/>
    <property type="project" value="UniProtKB-KW"/>
</dbReference>
<keyword evidence="12" id="KW-1185">Reference proteome</keyword>
<evidence type="ECO:0000313" key="11">
    <source>
        <dbReference type="EMBL" id="SDL44653.1"/>
    </source>
</evidence>
<dbReference type="InterPro" id="IPR006001">
    <property type="entry name" value="Therm_gnt_kin"/>
</dbReference>
<dbReference type="EMBL" id="FNGV01000001">
    <property type="protein sequence ID" value="SDL44653.1"/>
    <property type="molecule type" value="Genomic_DNA"/>
</dbReference>
<evidence type="ECO:0000256" key="9">
    <source>
        <dbReference type="ARBA" id="ARBA00048090"/>
    </source>
</evidence>
<evidence type="ECO:0000256" key="4">
    <source>
        <dbReference type="ARBA" id="ARBA00022679"/>
    </source>
</evidence>
<sequence>MAKAKIYYVMGVSGSGKTTIGELLAKKLAIPFYDGDDFHPEENVKKMAAGHPLNDEDRKSWLLRLNALSQENSENGAVIVCSALKQSYRNILQKGVEDKAVFLFLSGSFEKILDRMQKRKGHFMPPDLLKSQFETLEIPNDSLSVSIDQTPENILAEILQKLKNQP</sequence>
<dbReference type="Proteomes" id="UP000199440">
    <property type="component" value="Unassembled WGS sequence"/>
</dbReference>
<dbReference type="SUPFAM" id="SSF52540">
    <property type="entry name" value="P-loop containing nucleoside triphosphate hydrolases"/>
    <property type="match status" value="1"/>
</dbReference>
<gene>
    <name evidence="11" type="ORF">SAMN04488514_101839</name>
</gene>
<evidence type="ECO:0000256" key="10">
    <source>
        <dbReference type="RuleBase" id="RU363066"/>
    </source>
</evidence>
<name>A0A1G9K5W0_9FLAO</name>
<comment type="similarity">
    <text evidence="2 10">Belongs to the gluconokinase GntK/GntV family.</text>
</comment>
<dbReference type="InterPro" id="IPR027417">
    <property type="entry name" value="P-loop_NTPase"/>
</dbReference>
<protein>
    <recommendedName>
        <fullName evidence="3 10">Gluconokinase</fullName>
        <ecNumber evidence="3 10">2.7.1.12</ecNumber>
    </recommendedName>
</protein>
<organism evidence="11 12">
    <name type="scientific">Kriegella aquimaris</name>
    <dbReference type="NCBI Taxonomy" id="192904"/>
    <lineage>
        <taxon>Bacteria</taxon>
        <taxon>Pseudomonadati</taxon>
        <taxon>Bacteroidota</taxon>
        <taxon>Flavobacteriia</taxon>
        <taxon>Flavobacteriales</taxon>
        <taxon>Flavobacteriaceae</taxon>
        <taxon>Kriegella</taxon>
    </lineage>
</organism>
<accession>A0A1G9K5W0</accession>
<evidence type="ECO:0000256" key="7">
    <source>
        <dbReference type="ARBA" id="ARBA00022840"/>
    </source>
</evidence>
<dbReference type="Gene3D" id="3.40.50.300">
    <property type="entry name" value="P-loop containing nucleotide triphosphate hydrolases"/>
    <property type="match status" value="1"/>
</dbReference>
<comment type="pathway">
    <text evidence="1">Carbohydrate acid metabolism.</text>
</comment>
<evidence type="ECO:0000256" key="2">
    <source>
        <dbReference type="ARBA" id="ARBA00008420"/>
    </source>
</evidence>
<dbReference type="InterPro" id="IPR031322">
    <property type="entry name" value="Shikimate/glucono_kinase"/>
</dbReference>
<dbReference type="CDD" id="cd02021">
    <property type="entry name" value="GntK"/>
    <property type="match status" value="1"/>
</dbReference>
<dbReference type="PANTHER" id="PTHR43442">
    <property type="entry name" value="GLUCONOKINASE-RELATED"/>
    <property type="match status" value="1"/>
</dbReference>
<dbReference type="RefSeq" id="WP_089885530.1">
    <property type="nucleotide sequence ID" value="NZ_FNGV01000001.1"/>
</dbReference>
<comment type="catalytic activity">
    <reaction evidence="9 10">
        <text>D-gluconate + ATP = 6-phospho-D-gluconate + ADP + H(+)</text>
        <dbReference type="Rhea" id="RHEA:19433"/>
        <dbReference type="ChEBI" id="CHEBI:15378"/>
        <dbReference type="ChEBI" id="CHEBI:18391"/>
        <dbReference type="ChEBI" id="CHEBI:30616"/>
        <dbReference type="ChEBI" id="CHEBI:58759"/>
        <dbReference type="ChEBI" id="CHEBI:456216"/>
        <dbReference type="EC" id="2.7.1.12"/>
    </reaction>
</comment>
<evidence type="ECO:0000256" key="3">
    <source>
        <dbReference type="ARBA" id="ARBA00012054"/>
    </source>
</evidence>
<keyword evidence="8" id="KW-0311">Gluconate utilization</keyword>
<evidence type="ECO:0000313" key="12">
    <source>
        <dbReference type="Proteomes" id="UP000199440"/>
    </source>
</evidence>